<dbReference type="EMBL" id="AUZY01013123">
    <property type="protein sequence ID" value="EQD26558.1"/>
    <property type="molecule type" value="Genomic_DNA"/>
</dbReference>
<reference evidence="4" key="2">
    <citation type="journal article" date="2014" name="ISME J.">
        <title>Microbial stratification in low pH oxic and suboxic macroscopic growths along an acid mine drainage.</title>
        <authorList>
            <person name="Mendez-Garcia C."/>
            <person name="Mesa V."/>
            <person name="Sprenger R.R."/>
            <person name="Richter M."/>
            <person name="Diez M.S."/>
            <person name="Solano J."/>
            <person name="Bargiela R."/>
            <person name="Golyshina O.V."/>
            <person name="Manteca A."/>
            <person name="Ramos J.L."/>
            <person name="Gallego J.R."/>
            <person name="Llorente I."/>
            <person name="Martins Dos Santos V.A."/>
            <person name="Jensen O.N."/>
            <person name="Pelaez A.I."/>
            <person name="Sanchez J."/>
            <person name="Ferrer M."/>
        </authorList>
    </citation>
    <scope>NUCLEOTIDE SEQUENCE</scope>
</reference>
<dbReference type="EC" id="1.6.99.3" evidence="4"/>
<dbReference type="Pfam" id="PF00881">
    <property type="entry name" value="Nitroreductase"/>
    <property type="match status" value="1"/>
</dbReference>
<dbReference type="Gene3D" id="3.40.109.10">
    <property type="entry name" value="NADH Oxidase"/>
    <property type="match status" value="1"/>
</dbReference>
<dbReference type="InterPro" id="IPR000415">
    <property type="entry name" value="Nitroreductase-like"/>
</dbReference>
<gene>
    <name evidence="4" type="ORF">B1B_19537</name>
</gene>
<protein>
    <submittedName>
        <fullName evidence="4">Nitroreductase-like protein</fullName>
        <ecNumber evidence="4">1.6.99.3</ecNumber>
    </submittedName>
</protein>
<feature type="non-terminal residue" evidence="4">
    <location>
        <position position="143"/>
    </location>
</feature>
<evidence type="ECO:0000313" key="4">
    <source>
        <dbReference type="EMBL" id="EQD26558.1"/>
    </source>
</evidence>
<dbReference type="AlphaFoldDB" id="T0Y0N7"/>
<sequence>LQPWRFVIVQDDEHRRQLAQACSRGAKLVLEAPATIVAFEVEEDIPITVGGFMSAYPLDVAVAVSHLQLAATAEGLGTHWIVEFNEQKVRQVLRVADGIHPIAVIPIGFPAPANGGALPPRGPQEPGGDHCLRRVPVVTRRPG</sequence>
<dbReference type="PANTHER" id="PTHR43673">
    <property type="entry name" value="NAD(P)H NITROREDUCTASE YDGI-RELATED"/>
    <property type="match status" value="1"/>
</dbReference>
<proteinExistence type="inferred from homology"/>
<dbReference type="InterPro" id="IPR029479">
    <property type="entry name" value="Nitroreductase"/>
</dbReference>
<accession>T0Y0N7</accession>
<name>T0Y0N7_9ZZZZ</name>
<dbReference type="PANTHER" id="PTHR43673:SF10">
    <property type="entry name" value="NADH DEHYDROGENASE_NAD(P)H NITROREDUCTASE XCC3605-RELATED"/>
    <property type="match status" value="1"/>
</dbReference>
<keyword evidence="2 4" id="KW-0560">Oxidoreductase</keyword>
<feature type="domain" description="Nitroreductase" evidence="3">
    <location>
        <begin position="28"/>
        <end position="108"/>
    </location>
</feature>
<dbReference type="GO" id="GO:0016491">
    <property type="term" value="F:oxidoreductase activity"/>
    <property type="evidence" value="ECO:0007669"/>
    <property type="project" value="UniProtKB-KW"/>
</dbReference>
<feature type="non-terminal residue" evidence="4">
    <location>
        <position position="1"/>
    </location>
</feature>
<evidence type="ECO:0000259" key="3">
    <source>
        <dbReference type="Pfam" id="PF00881"/>
    </source>
</evidence>
<dbReference type="SUPFAM" id="SSF55469">
    <property type="entry name" value="FMN-dependent nitroreductase-like"/>
    <property type="match status" value="1"/>
</dbReference>
<organism evidence="4">
    <name type="scientific">mine drainage metagenome</name>
    <dbReference type="NCBI Taxonomy" id="410659"/>
    <lineage>
        <taxon>unclassified sequences</taxon>
        <taxon>metagenomes</taxon>
        <taxon>ecological metagenomes</taxon>
    </lineage>
</organism>
<evidence type="ECO:0000256" key="1">
    <source>
        <dbReference type="ARBA" id="ARBA00007118"/>
    </source>
</evidence>
<reference evidence="4" key="1">
    <citation type="submission" date="2013-08" db="EMBL/GenBank/DDBJ databases">
        <authorList>
            <person name="Mendez C."/>
            <person name="Richter M."/>
            <person name="Ferrer M."/>
            <person name="Sanchez J."/>
        </authorList>
    </citation>
    <scope>NUCLEOTIDE SEQUENCE</scope>
</reference>
<evidence type="ECO:0000256" key="2">
    <source>
        <dbReference type="ARBA" id="ARBA00023002"/>
    </source>
</evidence>
<comment type="similarity">
    <text evidence="1">Belongs to the nitroreductase family.</text>
</comment>
<comment type="caution">
    <text evidence="4">The sequence shown here is derived from an EMBL/GenBank/DDBJ whole genome shotgun (WGS) entry which is preliminary data.</text>
</comment>